<comment type="caution">
    <text evidence="1">The sequence shown here is derived from an EMBL/GenBank/DDBJ whole genome shotgun (WGS) entry which is preliminary data.</text>
</comment>
<dbReference type="Proteomes" id="UP000239872">
    <property type="component" value="Unassembled WGS sequence"/>
</dbReference>
<dbReference type="AlphaFoldDB" id="A0A2S7SZL8"/>
<keyword evidence="2" id="KW-1185">Reference proteome</keyword>
<name>A0A2S7SZL8_9BACT</name>
<gene>
    <name evidence="1" type="ORF">CJD36_010150</name>
</gene>
<reference evidence="1 2" key="1">
    <citation type="submission" date="2018-01" db="EMBL/GenBank/DDBJ databases">
        <title>A novel member of the phylum Bacteroidetes isolated from glacier ice.</title>
        <authorList>
            <person name="Liu Q."/>
            <person name="Xin Y.-H."/>
        </authorList>
    </citation>
    <scope>NUCLEOTIDE SEQUENCE [LARGE SCALE GENOMIC DNA]</scope>
    <source>
        <strain evidence="1 2">RB1R16</strain>
    </source>
</reference>
<dbReference type="EMBL" id="PPSL01000002">
    <property type="protein sequence ID" value="PQJ12138.1"/>
    <property type="molecule type" value="Genomic_DNA"/>
</dbReference>
<evidence type="ECO:0000313" key="1">
    <source>
        <dbReference type="EMBL" id="PQJ12138.1"/>
    </source>
</evidence>
<accession>A0A2S7SZL8</accession>
<proteinExistence type="predicted"/>
<evidence type="ECO:0000313" key="2">
    <source>
        <dbReference type="Proteomes" id="UP000239872"/>
    </source>
</evidence>
<sequence length="201" mass="23466">MRIGLTLKNLTSVIHIKKFYGGTESVPSWYEKRVTMYLSSSHVAALLHLCVMKEELHNEQLREWAKHLYTRGEKNLAELSEDMDISESQLRHWATESSWDYIKKTMPTSKAYQIEKLYLLLEKTNEKLLREEEVNAKDLDLIVKFTAAIKNLDTEISIQQIIEVAKSFTGWLHPQNRELAKSMTMHFDKFIKERSAPSFSS</sequence>
<organism evidence="1 2">
    <name type="scientific">Flavipsychrobacter stenotrophus</name>
    <dbReference type="NCBI Taxonomy" id="2077091"/>
    <lineage>
        <taxon>Bacteria</taxon>
        <taxon>Pseudomonadati</taxon>
        <taxon>Bacteroidota</taxon>
        <taxon>Chitinophagia</taxon>
        <taxon>Chitinophagales</taxon>
        <taxon>Chitinophagaceae</taxon>
        <taxon>Flavipsychrobacter</taxon>
    </lineage>
</organism>
<protein>
    <submittedName>
        <fullName evidence="1">Uncharacterized protein</fullName>
    </submittedName>
</protein>